<evidence type="ECO:0000256" key="17">
    <source>
        <dbReference type="SAM" id="MobiDB-lite"/>
    </source>
</evidence>
<comment type="catalytic activity">
    <reaction evidence="14">
        <text>a 1,2-diacyl-sn-glycero-3-phospho-(1D-myo-inositol)(in) = a 1,2-diacyl-sn-glycero-3-phospho-(1D-myo-inositol)(out)</text>
        <dbReference type="Rhea" id="RHEA:38691"/>
        <dbReference type="ChEBI" id="CHEBI:57880"/>
    </reaction>
    <physiologicalReaction direction="left-to-right" evidence="14">
        <dbReference type="Rhea" id="RHEA:38692"/>
    </physiologicalReaction>
</comment>
<dbReference type="GO" id="GO:0046872">
    <property type="term" value="F:metal ion binding"/>
    <property type="evidence" value="ECO:0007669"/>
    <property type="project" value="UniProtKB-KW"/>
</dbReference>
<feature type="compositionally biased region" description="Basic and acidic residues" evidence="17">
    <location>
        <begin position="38"/>
        <end position="47"/>
    </location>
</feature>
<evidence type="ECO:0000256" key="8">
    <source>
        <dbReference type="ARBA" id="ARBA00022723"/>
    </source>
</evidence>
<comment type="subcellular location">
    <subcellularLocation>
        <location evidence="16">Cytoplasm</location>
    </subcellularLocation>
    <subcellularLocation>
        <location evidence="2 16">Endoplasmic reticulum membrane</location>
        <topology evidence="2 16">Peripheral membrane protein</topology>
    </subcellularLocation>
    <subcellularLocation>
        <location evidence="16">Microsome membrane</location>
        <topology evidence="16">Peripheral membrane protein</topology>
    </subcellularLocation>
</comment>
<comment type="similarity">
    <text evidence="3 16">Belongs to the SFH5 family.</text>
</comment>
<evidence type="ECO:0000259" key="18">
    <source>
        <dbReference type="PROSITE" id="PS50191"/>
    </source>
</evidence>
<evidence type="ECO:0000256" key="10">
    <source>
        <dbReference type="ARBA" id="ARBA00022848"/>
    </source>
</evidence>
<evidence type="ECO:0000256" key="14">
    <source>
        <dbReference type="ARBA" id="ARBA00024146"/>
    </source>
</evidence>
<evidence type="ECO:0000256" key="15">
    <source>
        <dbReference type="ARBA" id="ARBA00024180"/>
    </source>
</evidence>
<evidence type="ECO:0000313" key="19">
    <source>
        <dbReference type="EMBL" id="KAJ9133722.1"/>
    </source>
</evidence>
<accession>A0AA38VLC9</accession>
<keyword evidence="9 16" id="KW-0256">Endoplasmic reticulum</keyword>
<keyword evidence="5 16" id="KW-0813">Transport</keyword>
<feature type="domain" description="CRAL-TRIO" evidence="18">
    <location>
        <begin position="184"/>
        <end position="376"/>
    </location>
</feature>
<organism evidence="19 20">
    <name type="scientific">Pleurostoma richardsiae</name>
    <dbReference type="NCBI Taxonomy" id="41990"/>
    <lineage>
        <taxon>Eukaryota</taxon>
        <taxon>Fungi</taxon>
        <taxon>Dikarya</taxon>
        <taxon>Ascomycota</taxon>
        <taxon>Pezizomycotina</taxon>
        <taxon>Sordariomycetes</taxon>
        <taxon>Sordariomycetidae</taxon>
        <taxon>Calosphaeriales</taxon>
        <taxon>Pleurostomataceae</taxon>
        <taxon>Pleurostoma</taxon>
    </lineage>
</organism>
<dbReference type="GO" id="GO:0005789">
    <property type="term" value="C:endoplasmic reticulum membrane"/>
    <property type="evidence" value="ECO:0007669"/>
    <property type="project" value="UniProtKB-SubCell"/>
</dbReference>
<dbReference type="Proteomes" id="UP001174694">
    <property type="component" value="Unassembled WGS sequence"/>
</dbReference>
<keyword evidence="20" id="KW-1185">Reference proteome</keyword>
<feature type="region of interest" description="Disordered" evidence="17">
    <location>
        <begin position="1"/>
        <end position="115"/>
    </location>
</feature>
<comment type="function">
    <text evidence="15">Non-classical phosphatidylinositol (PtdIns) transfer protein (PITP), which exhibits PtdIns-binding/transfer activity in the absence of detectable PtdCho-binding/transfer activity. Regulates PtdIns(4,5)P2 homeostasis at the plasma membrane. Heme-binding protein that may play a role in organic oxidant-induced stress responses.</text>
</comment>
<keyword evidence="7" id="KW-0349">Heme</keyword>
<evidence type="ECO:0000256" key="6">
    <source>
        <dbReference type="ARBA" id="ARBA00022490"/>
    </source>
</evidence>
<keyword evidence="11" id="KW-0408">Iron</keyword>
<dbReference type="AlphaFoldDB" id="A0AA38VLC9"/>
<dbReference type="PROSITE" id="PS50191">
    <property type="entry name" value="CRAL_TRIO"/>
    <property type="match status" value="1"/>
</dbReference>
<evidence type="ECO:0000313" key="20">
    <source>
        <dbReference type="Proteomes" id="UP001174694"/>
    </source>
</evidence>
<feature type="compositionally biased region" description="Low complexity" evidence="17">
    <location>
        <begin position="88"/>
        <end position="111"/>
    </location>
</feature>
<sequence>MADTTSSEAPKTENVLPLLEKKDDEASAAPPAEAAAKPQEEPAEKAADSAQLAELAPADGEPSGTTAEPAADPAPAAAAETPAEKQEAAAPAAAAPAPAAETPSAEKAPATSKPPSAIAQFAEKLPSILSEVGHDEMWGVTLKTLDDVPTSIVLQKFLNANEGDLAKAVEQFTGALKFRKEKKPLELLAKTFSQAKFGTLGAVTSYKAEGGGVPVVFTWNLYGNVKDRMDEVFVPLEEFMDYRIALQELGIKQLNLPGATEPISETKDPYKIVQVHDYKSVSFFRQNPNVRAASTEVIKKFALAYPELLKEKFFVNVPAIMGWMYAFIKLFVAEKTAKKFHPMANGANLAAEFRGRAGFDAKELPKEYGGEGGSGDVALKGVPGSVDELKFE</sequence>
<feature type="compositionally biased region" description="Low complexity" evidence="17">
    <location>
        <begin position="27"/>
        <end position="37"/>
    </location>
</feature>
<dbReference type="InterPro" id="IPR036273">
    <property type="entry name" value="CRAL/TRIO_N_dom_sf"/>
</dbReference>
<evidence type="ECO:0000256" key="7">
    <source>
        <dbReference type="ARBA" id="ARBA00022617"/>
    </source>
</evidence>
<dbReference type="GO" id="GO:0005829">
    <property type="term" value="C:cytosol"/>
    <property type="evidence" value="ECO:0007669"/>
    <property type="project" value="TreeGrafter"/>
</dbReference>
<dbReference type="InterPro" id="IPR011074">
    <property type="entry name" value="CRAL/TRIO_N_dom"/>
</dbReference>
<dbReference type="GO" id="GO:0008526">
    <property type="term" value="F:phosphatidylinositol transfer activity"/>
    <property type="evidence" value="ECO:0007669"/>
    <property type="project" value="UniProtKB-UniRule"/>
</dbReference>
<dbReference type="SUPFAM" id="SSF46938">
    <property type="entry name" value="CRAL/TRIO N-terminal domain"/>
    <property type="match status" value="1"/>
</dbReference>
<evidence type="ECO:0000256" key="2">
    <source>
        <dbReference type="ARBA" id="ARBA00004406"/>
    </source>
</evidence>
<keyword evidence="12 16" id="KW-0445">Lipid transport</keyword>
<dbReference type="InterPro" id="IPR036865">
    <property type="entry name" value="CRAL-TRIO_dom_sf"/>
</dbReference>
<keyword evidence="10 16" id="KW-0492">Microsome</keyword>
<dbReference type="InterPro" id="IPR042938">
    <property type="entry name" value="Sfh5"/>
</dbReference>
<comment type="caution">
    <text evidence="19">The sequence shown here is derived from an EMBL/GenBank/DDBJ whole genome shotgun (WGS) entry which is preliminary data.</text>
</comment>
<feature type="compositionally biased region" description="Low complexity" evidence="17">
    <location>
        <begin position="65"/>
        <end position="81"/>
    </location>
</feature>
<feature type="region of interest" description="Disordered" evidence="17">
    <location>
        <begin position="368"/>
        <end position="392"/>
    </location>
</feature>
<dbReference type="InterPro" id="IPR001251">
    <property type="entry name" value="CRAL-TRIO_dom"/>
</dbReference>
<proteinExistence type="inferred from homology"/>
<name>A0AA38VLC9_9PEZI</name>
<dbReference type="EMBL" id="JANBVO010000048">
    <property type="protein sequence ID" value="KAJ9133722.1"/>
    <property type="molecule type" value="Genomic_DNA"/>
</dbReference>
<keyword evidence="13 16" id="KW-0472">Membrane</keyword>
<keyword evidence="6 16" id="KW-0963">Cytoplasm</keyword>
<dbReference type="GO" id="GO:0017157">
    <property type="term" value="P:regulation of exocytosis"/>
    <property type="evidence" value="ECO:0007669"/>
    <property type="project" value="TreeGrafter"/>
</dbReference>
<dbReference type="CDD" id="cd00170">
    <property type="entry name" value="SEC14"/>
    <property type="match status" value="1"/>
</dbReference>
<evidence type="ECO:0000256" key="12">
    <source>
        <dbReference type="ARBA" id="ARBA00023055"/>
    </source>
</evidence>
<gene>
    <name evidence="19" type="ORF">NKR23_g10551</name>
</gene>
<dbReference type="GO" id="GO:0032541">
    <property type="term" value="C:cortical endoplasmic reticulum"/>
    <property type="evidence" value="ECO:0007669"/>
    <property type="project" value="TreeGrafter"/>
</dbReference>
<dbReference type="PANTHER" id="PTHR47669">
    <property type="entry name" value="PHOSPHATIDYLINOSITOL TRANSFER PROTEIN SFH5"/>
    <property type="match status" value="1"/>
</dbReference>
<dbReference type="Pfam" id="PF03765">
    <property type="entry name" value="CRAL_TRIO_N"/>
    <property type="match status" value="1"/>
</dbReference>
<evidence type="ECO:0000256" key="13">
    <source>
        <dbReference type="ARBA" id="ARBA00023136"/>
    </source>
</evidence>
<dbReference type="PANTHER" id="PTHR47669:SF1">
    <property type="entry name" value="PHOSPHATIDYLINOSITOL TRANSFER PROTEIN SFH5"/>
    <property type="match status" value="1"/>
</dbReference>
<evidence type="ECO:0000256" key="9">
    <source>
        <dbReference type="ARBA" id="ARBA00022824"/>
    </source>
</evidence>
<evidence type="ECO:0000256" key="5">
    <source>
        <dbReference type="ARBA" id="ARBA00022448"/>
    </source>
</evidence>
<dbReference type="GO" id="GO:0043001">
    <property type="term" value="P:Golgi to plasma membrane protein transport"/>
    <property type="evidence" value="ECO:0007669"/>
    <property type="project" value="TreeGrafter"/>
</dbReference>
<comment type="cofactor">
    <cofactor evidence="1">
        <name>heme b</name>
        <dbReference type="ChEBI" id="CHEBI:60344"/>
    </cofactor>
</comment>
<keyword evidence="8" id="KW-0479">Metal-binding</keyword>
<dbReference type="GO" id="GO:0005886">
    <property type="term" value="C:plasma membrane"/>
    <property type="evidence" value="ECO:0007669"/>
    <property type="project" value="TreeGrafter"/>
</dbReference>
<evidence type="ECO:0000256" key="1">
    <source>
        <dbReference type="ARBA" id="ARBA00001970"/>
    </source>
</evidence>
<dbReference type="Gene3D" id="3.40.525.10">
    <property type="entry name" value="CRAL-TRIO lipid binding domain"/>
    <property type="match status" value="1"/>
</dbReference>
<evidence type="ECO:0000256" key="4">
    <source>
        <dbReference type="ARBA" id="ARBA00018320"/>
    </source>
</evidence>
<reference evidence="19" key="1">
    <citation type="submission" date="2022-07" db="EMBL/GenBank/DDBJ databases">
        <title>Fungi with potential for degradation of polypropylene.</title>
        <authorList>
            <person name="Gostincar C."/>
        </authorList>
    </citation>
    <scope>NUCLEOTIDE SEQUENCE</scope>
    <source>
        <strain evidence="19">EXF-13308</strain>
    </source>
</reference>
<evidence type="ECO:0000256" key="11">
    <source>
        <dbReference type="ARBA" id="ARBA00023004"/>
    </source>
</evidence>
<dbReference type="SUPFAM" id="SSF52087">
    <property type="entry name" value="CRAL/TRIO domain"/>
    <property type="match status" value="1"/>
</dbReference>
<evidence type="ECO:0000256" key="3">
    <source>
        <dbReference type="ARBA" id="ARBA00006667"/>
    </source>
</evidence>
<dbReference type="Pfam" id="PF00650">
    <property type="entry name" value="CRAL_TRIO"/>
    <property type="match status" value="1"/>
</dbReference>
<evidence type="ECO:0000256" key="16">
    <source>
        <dbReference type="RuleBase" id="RU367059"/>
    </source>
</evidence>
<protein>
    <recommendedName>
        <fullName evidence="4 16">Phosphatidylinositol transfer protein SFH5</fullName>
        <shortName evidence="16">PITP SFH5</shortName>
    </recommendedName>
</protein>